<proteinExistence type="predicted"/>
<comment type="subcellular location">
    <subcellularLocation>
        <location evidence="1">Cell membrane</location>
        <topology evidence="1">Multi-pass membrane protein</topology>
    </subcellularLocation>
</comment>
<feature type="transmembrane region" description="Helical" evidence="6">
    <location>
        <begin position="132"/>
        <end position="152"/>
    </location>
</feature>
<feature type="transmembrane region" description="Helical" evidence="6">
    <location>
        <begin position="180"/>
        <end position="200"/>
    </location>
</feature>
<feature type="transmembrane region" description="Helical" evidence="6">
    <location>
        <begin position="102"/>
        <end position="126"/>
    </location>
</feature>
<feature type="transmembrane region" description="Helical" evidence="6">
    <location>
        <begin position="54"/>
        <end position="72"/>
    </location>
</feature>
<dbReference type="CDD" id="cd06581">
    <property type="entry name" value="TM_PBP1_LivM_like"/>
    <property type="match status" value="1"/>
</dbReference>
<dbReference type="RefSeq" id="WP_231713949.1">
    <property type="nucleotide sequence ID" value="NZ_AP021876.1"/>
</dbReference>
<protein>
    <submittedName>
        <fullName evidence="7">Branched-chain amino acid ABC transporter permease</fullName>
    </submittedName>
</protein>
<evidence type="ECO:0000256" key="1">
    <source>
        <dbReference type="ARBA" id="ARBA00004651"/>
    </source>
</evidence>
<name>A0A5K7ZY98_9BACT</name>
<organism evidence="7 8">
    <name type="scientific">Desulfosarcina ovata subsp. sediminis</name>
    <dbReference type="NCBI Taxonomy" id="885957"/>
    <lineage>
        <taxon>Bacteria</taxon>
        <taxon>Pseudomonadati</taxon>
        <taxon>Thermodesulfobacteriota</taxon>
        <taxon>Desulfobacteria</taxon>
        <taxon>Desulfobacterales</taxon>
        <taxon>Desulfosarcinaceae</taxon>
        <taxon>Desulfosarcina</taxon>
    </lineage>
</organism>
<dbReference type="PANTHER" id="PTHR30482">
    <property type="entry name" value="HIGH-AFFINITY BRANCHED-CHAIN AMINO ACID TRANSPORT SYSTEM PERMEASE"/>
    <property type="match status" value="1"/>
</dbReference>
<dbReference type="InterPro" id="IPR001851">
    <property type="entry name" value="ABC_transp_permease"/>
</dbReference>
<evidence type="ECO:0000313" key="8">
    <source>
        <dbReference type="Proteomes" id="UP000425960"/>
    </source>
</evidence>
<evidence type="ECO:0000256" key="5">
    <source>
        <dbReference type="ARBA" id="ARBA00023136"/>
    </source>
</evidence>
<dbReference type="EMBL" id="AP021876">
    <property type="protein sequence ID" value="BBO85126.1"/>
    <property type="molecule type" value="Genomic_DNA"/>
</dbReference>
<accession>A0A5K7ZY98</accession>
<keyword evidence="2" id="KW-1003">Cell membrane</keyword>
<dbReference type="Proteomes" id="UP000425960">
    <property type="component" value="Chromosome"/>
</dbReference>
<keyword evidence="5 6" id="KW-0472">Membrane</keyword>
<feature type="transmembrane region" description="Helical" evidence="6">
    <location>
        <begin position="338"/>
        <end position="369"/>
    </location>
</feature>
<feature type="transmembrane region" description="Helical" evidence="6">
    <location>
        <begin position="257"/>
        <end position="276"/>
    </location>
</feature>
<gene>
    <name evidence="7" type="ORF">DSCO28_56920</name>
</gene>
<evidence type="ECO:0000313" key="7">
    <source>
        <dbReference type="EMBL" id="BBO85126.1"/>
    </source>
</evidence>
<dbReference type="PANTHER" id="PTHR30482:SF20">
    <property type="entry name" value="HIGH-AFFINITY BRANCHED-CHAIN AMINO ACID TRANSPORT SYSTEM PERMEASE PROTEIN LIVM"/>
    <property type="match status" value="1"/>
</dbReference>
<evidence type="ECO:0000256" key="4">
    <source>
        <dbReference type="ARBA" id="ARBA00022989"/>
    </source>
</evidence>
<feature type="transmembrane region" description="Helical" evidence="6">
    <location>
        <begin position="307"/>
        <end position="326"/>
    </location>
</feature>
<keyword evidence="3 6" id="KW-0812">Transmembrane</keyword>
<feature type="transmembrane region" description="Helical" evidence="6">
    <location>
        <begin position="21"/>
        <end position="42"/>
    </location>
</feature>
<evidence type="ECO:0000256" key="3">
    <source>
        <dbReference type="ARBA" id="ARBA00022692"/>
    </source>
</evidence>
<dbReference type="InterPro" id="IPR043428">
    <property type="entry name" value="LivM-like"/>
</dbReference>
<dbReference type="GO" id="GO:0015658">
    <property type="term" value="F:branched-chain amino acid transmembrane transporter activity"/>
    <property type="evidence" value="ECO:0007669"/>
    <property type="project" value="InterPro"/>
</dbReference>
<keyword evidence="4 6" id="KW-1133">Transmembrane helix</keyword>
<evidence type="ECO:0000256" key="2">
    <source>
        <dbReference type="ARBA" id="ARBA00022475"/>
    </source>
</evidence>
<dbReference type="AlphaFoldDB" id="A0A5K7ZY98"/>
<sequence length="418" mass="46707">MATTDKSMAVGLFRWDEVRKSLLASLWFMFLTFPVMVIRVNTIYKTVEWRWHRMAYVGVGAFLLSFVWRFLIRRKEAGIKRAEESEEQTLTRAQRLIRDPRFAKPGIVVVGIGFLVFPLISSLYQIDIMTTALIYVVVALGLNIVVGLAGLLDLGYVAFYAVGAYSYALLNYHFGIGFWLALPIGGAVGMLFGILLGFPVLRLRGDYLAIVTLGFGEIIRLVLENWNEFSFGPSGIANIPRPGFFGMTLSLYQNHVYIYYLMVGLALFTIFVVRRLQNSRIGRAWMALREDEVACQAMGINKTRTKLSAFALGATWAGMGGVVFAAKTTFINPASFTIWESVIILCCVVLGGMGSIVGVICGAFALKLLPEYFRAFSEYRMLVFGMVLVLMMVFRPGGIISDVRKIYRFEGGSETRGK</sequence>
<feature type="transmembrane region" description="Helical" evidence="6">
    <location>
        <begin position="381"/>
        <end position="400"/>
    </location>
</feature>
<reference evidence="7 8" key="1">
    <citation type="submission" date="2019-11" db="EMBL/GenBank/DDBJ databases">
        <title>Comparative genomics of hydrocarbon-degrading Desulfosarcina strains.</title>
        <authorList>
            <person name="Watanabe M."/>
            <person name="Kojima H."/>
            <person name="Fukui M."/>
        </authorList>
    </citation>
    <scope>NUCLEOTIDE SEQUENCE [LARGE SCALE GENOMIC DNA]</scope>
    <source>
        <strain evidence="7 8">28bB2T</strain>
    </source>
</reference>
<dbReference type="Pfam" id="PF02653">
    <property type="entry name" value="BPD_transp_2"/>
    <property type="match status" value="1"/>
</dbReference>
<evidence type="ECO:0000256" key="6">
    <source>
        <dbReference type="SAM" id="Phobius"/>
    </source>
</evidence>
<dbReference type="KEGG" id="dov:DSCO28_56920"/>
<dbReference type="GO" id="GO:0005886">
    <property type="term" value="C:plasma membrane"/>
    <property type="evidence" value="ECO:0007669"/>
    <property type="project" value="UniProtKB-SubCell"/>
</dbReference>